<gene>
    <name evidence="1" type="ORF">GCM10011614_14230</name>
</gene>
<evidence type="ECO:0000313" key="2">
    <source>
        <dbReference type="Proteomes" id="UP000648075"/>
    </source>
</evidence>
<reference evidence="1" key="1">
    <citation type="journal article" date="2014" name="Int. J. Syst. Evol. Microbiol.">
        <title>Complete genome sequence of Corynebacterium casei LMG S-19264T (=DSM 44701T), isolated from a smear-ripened cheese.</title>
        <authorList>
            <consortium name="US DOE Joint Genome Institute (JGI-PGF)"/>
            <person name="Walter F."/>
            <person name="Albersmeier A."/>
            <person name="Kalinowski J."/>
            <person name="Ruckert C."/>
        </authorList>
    </citation>
    <scope>NUCLEOTIDE SEQUENCE</scope>
    <source>
        <strain evidence="1">KCTC 32255</strain>
    </source>
</reference>
<dbReference type="AlphaFoldDB" id="A0A918UFB5"/>
<proteinExistence type="predicted"/>
<reference evidence="1" key="2">
    <citation type="submission" date="2020-09" db="EMBL/GenBank/DDBJ databases">
        <authorList>
            <person name="Sun Q."/>
            <person name="Kim S."/>
        </authorList>
    </citation>
    <scope>NUCLEOTIDE SEQUENCE</scope>
    <source>
        <strain evidence="1">KCTC 32255</strain>
    </source>
</reference>
<sequence>MPDAAVAKTARRVGVLSPAHLFSAIAVTQVSSTPGKVHKSKGSHDCIDRYVWHEAARHKAGGPQFDAVAAAMPNPPRRNS</sequence>
<dbReference type="EMBL" id="BMZA01000003">
    <property type="protein sequence ID" value="GGZ00344.1"/>
    <property type="molecule type" value="Genomic_DNA"/>
</dbReference>
<comment type="caution">
    <text evidence="1">The sequence shown here is derived from an EMBL/GenBank/DDBJ whole genome shotgun (WGS) entry which is preliminary data.</text>
</comment>
<organism evidence="1 2">
    <name type="scientific">Novosphingobium colocasiae</name>
    <dbReference type="NCBI Taxonomy" id="1256513"/>
    <lineage>
        <taxon>Bacteria</taxon>
        <taxon>Pseudomonadati</taxon>
        <taxon>Pseudomonadota</taxon>
        <taxon>Alphaproteobacteria</taxon>
        <taxon>Sphingomonadales</taxon>
        <taxon>Sphingomonadaceae</taxon>
        <taxon>Novosphingobium</taxon>
    </lineage>
</organism>
<dbReference type="Proteomes" id="UP000648075">
    <property type="component" value="Unassembled WGS sequence"/>
</dbReference>
<protein>
    <submittedName>
        <fullName evidence="1">Uncharacterized protein</fullName>
    </submittedName>
</protein>
<accession>A0A918UFB5</accession>
<name>A0A918UFB5_9SPHN</name>
<evidence type="ECO:0000313" key="1">
    <source>
        <dbReference type="EMBL" id="GGZ00344.1"/>
    </source>
</evidence>
<keyword evidence="2" id="KW-1185">Reference proteome</keyword>